<feature type="signal peptide" evidence="2">
    <location>
        <begin position="1"/>
        <end position="19"/>
    </location>
</feature>
<gene>
    <name evidence="3" type="ORF">NTJ_04721</name>
</gene>
<evidence type="ECO:0000256" key="1">
    <source>
        <dbReference type="ARBA" id="ARBA00022729"/>
    </source>
</evidence>
<keyword evidence="4" id="KW-1185">Reference proteome</keyword>
<dbReference type="Proteomes" id="UP001307889">
    <property type="component" value="Chromosome 3"/>
</dbReference>
<evidence type="ECO:0000256" key="2">
    <source>
        <dbReference type="SAM" id="SignalP"/>
    </source>
</evidence>
<dbReference type="InterPro" id="IPR036846">
    <property type="entry name" value="GM2-AP_sf"/>
</dbReference>
<accession>A0ABN7AIY3</accession>
<evidence type="ECO:0008006" key="5">
    <source>
        <dbReference type="Google" id="ProtNLM"/>
    </source>
</evidence>
<keyword evidence="1 2" id="KW-0732">Signal</keyword>
<evidence type="ECO:0000313" key="4">
    <source>
        <dbReference type="Proteomes" id="UP001307889"/>
    </source>
</evidence>
<dbReference type="EMBL" id="AP028911">
    <property type="protein sequence ID" value="BES91913.1"/>
    <property type="molecule type" value="Genomic_DNA"/>
</dbReference>
<feature type="chain" id="PRO_5045311415" description="MD-2-related lipid-recognition domain-containing protein" evidence="2">
    <location>
        <begin position="20"/>
        <end position="185"/>
    </location>
</feature>
<protein>
    <recommendedName>
        <fullName evidence="5">MD-2-related lipid-recognition domain-containing protein</fullName>
    </recommendedName>
</protein>
<sequence>MKQFHTVNILLSIVSIALAKNIVVYEGIGNCDENGMENGVHFESASWGLVSKEASEYNVTLVLKKDFDGFTGVVQALKCRHANGQDCEPFLTVPVPNLCNRLMEKGQFFSSFIQNMSPKLKCPPKKGKYVVTKARIEIDTLQQFVEPNTIVRAKFDLSDFNKPIGCIFFDVKSVQLKAKKKKSPN</sequence>
<proteinExistence type="predicted"/>
<reference evidence="3 4" key="1">
    <citation type="submission" date="2023-09" db="EMBL/GenBank/DDBJ databases">
        <title>Nesidiocoris tenuis whole genome shotgun sequence.</title>
        <authorList>
            <person name="Shibata T."/>
            <person name="Shimoda M."/>
            <person name="Kobayashi T."/>
            <person name="Uehara T."/>
        </authorList>
    </citation>
    <scope>NUCLEOTIDE SEQUENCE [LARGE SCALE GENOMIC DNA]</scope>
    <source>
        <strain evidence="3 4">Japan</strain>
    </source>
</reference>
<organism evidence="3 4">
    <name type="scientific">Nesidiocoris tenuis</name>
    <dbReference type="NCBI Taxonomy" id="355587"/>
    <lineage>
        <taxon>Eukaryota</taxon>
        <taxon>Metazoa</taxon>
        <taxon>Ecdysozoa</taxon>
        <taxon>Arthropoda</taxon>
        <taxon>Hexapoda</taxon>
        <taxon>Insecta</taxon>
        <taxon>Pterygota</taxon>
        <taxon>Neoptera</taxon>
        <taxon>Paraneoptera</taxon>
        <taxon>Hemiptera</taxon>
        <taxon>Heteroptera</taxon>
        <taxon>Panheteroptera</taxon>
        <taxon>Cimicomorpha</taxon>
        <taxon>Miridae</taxon>
        <taxon>Dicyphina</taxon>
        <taxon>Nesidiocoris</taxon>
    </lineage>
</organism>
<evidence type="ECO:0000313" key="3">
    <source>
        <dbReference type="EMBL" id="BES91913.1"/>
    </source>
</evidence>
<dbReference type="Gene3D" id="2.70.220.10">
    <property type="entry name" value="Ganglioside GM2 activator"/>
    <property type="match status" value="1"/>
</dbReference>
<name>A0ABN7AIY3_9HEMI</name>